<evidence type="ECO:0000313" key="2">
    <source>
        <dbReference type="EMBL" id="KAL2795229.1"/>
    </source>
</evidence>
<keyword evidence="3" id="KW-1185">Reference proteome</keyword>
<feature type="compositionally biased region" description="Polar residues" evidence="1">
    <location>
        <begin position="119"/>
        <end position="128"/>
    </location>
</feature>
<proteinExistence type="predicted"/>
<organism evidence="2 3">
    <name type="scientific">Aspergillus keveii</name>
    <dbReference type="NCBI Taxonomy" id="714993"/>
    <lineage>
        <taxon>Eukaryota</taxon>
        <taxon>Fungi</taxon>
        <taxon>Dikarya</taxon>
        <taxon>Ascomycota</taxon>
        <taxon>Pezizomycotina</taxon>
        <taxon>Eurotiomycetes</taxon>
        <taxon>Eurotiomycetidae</taxon>
        <taxon>Eurotiales</taxon>
        <taxon>Aspergillaceae</taxon>
        <taxon>Aspergillus</taxon>
        <taxon>Aspergillus subgen. Nidulantes</taxon>
    </lineage>
</organism>
<reference evidence="2 3" key="1">
    <citation type="submission" date="2024-07" db="EMBL/GenBank/DDBJ databases">
        <title>Section-level genome sequencing and comparative genomics of Aspergillus sections Usti and Cavernicolus.</title>
        <authorList>
            <consortium name="Lawrence Berkeley National Laboratory"/>
            <person name="Nybo J.L."/>
            <person name="Vesth T.C."/>
            <person name="Theobald S."/>
            <person name="Frisvad J.C."/>
            <person name="Larsen T.O."/>
            <person name="Kjaerboelling I."/>
            <person name="Rothschild-Mancinelli K."/>
            <person name="Lyhne E.K."/>
            <person name="Kogle M.E."/>
            <person name="Barry K."/>
            <person name="Clum A."/>
            <person name="Na H."/>
            <person name="Ledsgaard L."/>
            <person name="Lin J."/>
            <person name="Lipzen A."/>
            <person name="Kuo A."/>
            <person name="Riley R."/>
            <person name="Mondo S."/>
            <person name="Labutti K."/>
            <person name="Haridas S."/>
            <person name="Pangalinan J."/>
            <person name="Salamov A.A."/>
            <person name="Simmons B.A."/>
            <person name="Magnuson J.K."/>
            <person name="Chen J."/>
            <person name="Drula E."/>
            <person name="Henrissat B."/>
            <person name="Wiebenga A."/>
            <person name="Lubbers R.J."/>
            <person name="Gomes A.C."/>
            <person name="Makela M.R."/>
            <person name="Stajich J."/>
            <person name="Grigoriev I.V."/>
            <person name="Mortensen U.H."/>
            <person name="De Vries R.P."/>
            <person name="Baker S.E."/>
            <person name="Andersen M.R."/>
        </authorList>
    </citation>
    <scope>NUCLEOTIDE SEQUENCE [LARGE SCALE GENOMIC DNA]</scope>
    <source>
        <strain evidence="2 3">CBS 209.92</strain>
    </source>
</reference>
<evidence type="ECO:0000313" key="3">
    <source>
        <dbReference type="Proteomes" id="UP001610563"/>
    </source>
</evidence>
<feature type="region of interest" description="Disordered" evidence="1">
    <location>
        <begin position="102"/>
        <end position="128"/>
    </location>
</feature>
<protein>
    <submittedName>
        <fullName evidence="2">Uncharacterized protein</fullName>
    </submittedName>
</protein>
<dbReference type="EMBL" id="JBFTWV010000037">
    <property type="protein sequence ID" value="KAL2795229.1"/>
    <property type="molecule type" value="Genomic_DNA"/>
</dbReference>
<name>A0ABR4G896_9EURO</name>
<dbReference type="Proteomes" id="UP001610563">
    <property type="component" value="Unassembled WGS sequence"/>
</dbReference>
<feature type="region of interest" description="Disordered" evidence="1">
    <location>
        <begin position="62"/>
        <end position="82"/>
    </location>
</feature>
<feature type="compositionally biased region" description="Basic residues" evidence="1">
    <location>
        <begin position="102"/>
        <end position="111"/>
    </location>
</feature>
<sequence>MAVSPCMRHVLRTHFLRIRKVRSMPGLRRSFLLGTRIGESGRSDRGPAGWLFPYHHVQRYGSNDPALPSGQSGRSDEQCGYHPRGAPPRFYGMIVSEMKRRVHGIQQRARRSASDLPSPRTSVQSTSDYELLSRIPDAAAGIARSRYCQCLRRNGVCAGDLRSVRPPTVELSGLVLWRNRDIEDHRDRGSGRAISKYF</sequence>
<comment type="caution">
    <text evidence="2">The sequence shown here is derived from an EMBL/GenBank/DDBJ whole genome shotgun (WGS) entry which is preliminary data.</text>
</comment>
<accession>A0ABR4G896</accession>
<gene>
    <name evidence="2" type="ORF">BJX66DRAFT_173246</name>
</gene>
<evidence type="ECO:0000256" key="1">
    <source>
        <dbReference type="SAM" id="MobiDB-lite"/>
    </source>
</evidence>